<sequence length="272" mass="29256">MGTLVTLVSTRVEGRLGNAVCGVFGGQCADTRQGAGGAGDGGGGAGHGPTRLPSPSPGPPVPQPPAPPPPKEQPETEAVLNETQLGRDALTWVKDHGVRVIYRPGGGSYYDGDANVFYVDTKQSPEGRANTFVHEVNHAEHRNDPDIKKLSRAEFIDKSIDEETEGTVEAIQNNQELQRNRNGNAPGTLLQQEYEDAYNAAVAQENAARQKAQRPPLDAAGEKAVGEKAGRERVKQAFVNGEVVSSVDKHKYADNYGKAWDDAHDCFLWIFC</sequence>
<feature type="compositionally biased region" description="Pro residues" evidence="1">
    <location>
        <begin position="52"/>
        <end position="71"/>
    </location>
</feature>
<dbReference type="AlphaFoldDB" id="A0A7X0G5F9"/>
<feature type="region of interest" description="Disordered" evidence="1">
    <location>
        <begin position="34"/>
        <end position="77"/>
    </location>
</feature>
<feature type="compositionally biased region" description="Gly residues" evidence="1">
    <location>
        <begin position="34"/>
        <end position="47"/>
    </location>
</feature>
<name>A0A7X0G5F9_9ACTN</name>
<dbReference type="EMBL" id="JACHMQ010000001">
    <property type="protein sequence ID" value="MBB6399773.1"/>
    <property type="molecule type" value="Genomic_DNA"/>
</dbReference>
<evidence type="ECO:0000256" key="1">
    <source>
        <dbReference type="SAM" id="MobiDB-lite"/>
    </source>
</evidence>
<proteinExistence type="predicted"/>
<evidence type="ECO:0000313" key="2">
    <source>
        <dbReference type="EMBL" id="MBB6399773.1"/>
    </source>
</evidence>
<evidence type="ECO:0008006" key="4">
    <source>
        <dbReference type="Google" id="ProtNLM"/>
    </source>
</evidence>
<protein>
    <recommendedName>
        <fullName evidence="4">DUF4157 domain-containing protein</fullName>
    </recommendedName>
</protein>
<gene>
    <name evidence="2" type="ORF">BKA00_006687</name>
</gene>
<organism evidence="2 3">
    <name type="scientific">Actinomadura coerulea</name>
    <dbReference type="NCBI Taxonomy" id="46159"/>
    <lineage>
        <taxon>Bacteria</taxon>
        <taxon>Bacillati</taxon>
        <taxon>Actinomycetota</taxon>
        <taxon>Actinomycetes</taxon>
        <taxon>Streptosporangiales</taxon>
        <taxon>Thermomonosporaceae</taxon>
        <taxon>Actinomadura</taxon>
    </lineage>
</organism>
<evidence type="ECO:0000313" key="3">
    <source>
        <dbReference type="Proteomes" id="UP000546324"/>
    </source>
</evidence>
<keyword evidence="3" id="KW-1185">Reference proteome</keyword>
<comment type="caution">
    <text evidence="2">The sequence shown here is derived from an EMBL/GenBank/DDBJ whole genome shotgun (WGS) entry which is preliminary data.</text>
</comment>
<accession>A0A7X0G5F9</accession>
<dbReference type="Proteomes" id="UP000546324">
    <property type="component" value="Unassembled WGS sequence"/>
</dbReference>
<reference evidence="2 3" key="1">
    <citation type="submission" date="2020-08" db="EMBL/GenBank/DDBJ databases">
        <title>Sequencing the genomes of 1000 actinobacteria strains.</title>
        <authorList>
            <person name="Klenk H.-P."/>
        </authorList>
    </citation>
    <scope>NUCLEOTIDE SEQUENCE [LARGE SCALE GENOMIC DNA]</scope>
    <source>
        <strain evidence="2 3">DSM 43675</strain>
    </source>
</reference>
<feature type="region of interest" description="Disordered" evidence="1">
    <location>
        <begin position="209"/>
        <end position="228"/>
    </location>
</feature>